<dbReference type="EMBL" id="MEUA01000037">
    <property type="protein sequence ID" value="OGC14437.1"/>
    <property type="molecule type" value="Genomic_DNA"/>
</dbReference>
<dbReference type="Pfam" id="PF00633">
    <property type="entry name" value="HHH"/>
    <property type="match status" value="1"/>
</dbReference>
<dbReference type="InterPro" id="IPR003265">
    <property type="entry name" value="HhH-GPD_domain"/>
</dbReference>
<organism evidence="14 15">
    <name type="scientific">candidate division WOR-1 bacterium RIFOXYB2_FULL_36_35</name>
    <dbReference type="NCBI Taxonomy" id="1802578"/>
    <lineage>
        <taxon>Bacteria</taxon>
        <taxon>Bacillati</taxon>
        <taxon>Saganbacteria</taxon>
    </lineage>
</organism>
<dbReference type="InterPro" id="IPR011257">
    <property type="entry name" value="DNA_glycosylase"/>
</dbReference>
<evidence type="ECO:0000256" key="4">
    <source>
        <dbReference type="ARBA" id="ARBA00022763"/>
    </source>
</evidence>
<dbReference type="InterPro" id="IPR004036">
    <property type="entry name" value="Endonuclease-III-like_CS2"/>
</dbReference>
<dbReference type="PIRSF" id="PIRSF001435">
    <property type="entry name" value="Nth"/>
    <property type="match status" value="1"/>
</dbReference>
<keyword evidence="2 12" id="KW-0004">4Fe-4S</keyword>
<dbReference type="NCBIfam" id="TIGR01083">
    <property type="entry name" value="nth"/>
    <property type="match status" value="1"/>
</dbReference>
<dbReference type="InterPro" id="IPR023170">
    <property type="entry name" value="HhH_base_excis_C"/>
</dbReference>
<feature type="domain" description="HhH-GPD" evidence="13">
    <location>
        <begin position="38"/>
        <end position="186"/>
    </location>
</feature>
<keyword evidence="8 12" id="KW-0238">DNA-binding</keyword>
<dbReference type="GO" id="GO:0051539">
    <property type="term" value="F:4 iron, 4 sulfur cluster binding"/>
    <property type="evidence" value="ECO:0007669"/>
    <property type="project" value="UniProtKB-UniRule"/>
</dbReference>
<dbReference type="HAMAP" id="MF_00942">
    <property type="entry name" value="Nth"/>
    <property type="match status" value="1"/>
</dbReference>
<keyword evidence="7 12" id="KW-0411">Iron-sulfur</keyword>
<dbReference type="FunFam" id="1.10.1670.10:FF:000001">
    <property type="entry name" value="Endonuclease III"/>
    <property type="match status" value="1"/>
</dbReference>
<dbReference type="PROSITE" id="PS01155">
    <property type="entry name" value="ENDONUCLEASE_III_2"/>
    <property type="match status" value="1"/>
</dbReference>
<evidence type="ECO:0000256" key="9">
    <source>
        <dbReference type="ARBA" id="ARBA00023204"/>
    </source>
</evidence>
<feature type="binding site" evidence="12">
    <location>
        <position position="204"/>
    </location>
    <ligand>
        <name>[4Fe-4S] cluster</name>
        <dbReference type="ChEBI" id="CHEBI:49883"/>
    </ligand>
</feature>
<feature type="binding site" evidence="12">
    <location>
        <position position="198"/>
    </location>
    <ligand>
        <name>[4Fe-4S] cluster</name>
        <dbReference type="ChEBI" id="CHEBI:49883"/>
    </ligand>
</feature>
<dbReference type="PANTHER" id="PTHR10359">
    <property type="entry name" value="A/G-SPECIFIC ADENINE GLYCOSYLASE/ENDONUCLEASE III"/>
    <property type="match status" value="1"/>
</dbReference>
<sequence length="223" mass="25759">MNTNKSFQIIKTLQRKYPNAGIALKYGAPIDLLVATILSAQCTDKRVNIVTKNLFKKYKTVKDYARARQSTFEKEIRSTGFYRNKAKNIINACKMILKNFNGRIPDTMNEILKLPGVARKTATVVLSHAYNKIYGITVDTHVIRLSQRLGLTKNKDAVKIEKDLMEIFPKRLWFILPHLFISHGRTICIARKPLCPQCPIKKLCPSYIIFMRKFYNPTVHNKR</sequence>
<evidence type="ECO:0000256" key="7">
    <source>
        <dbReference type="ARBA" id="ARBA00023014"/>
    </source>
</evidence>
<feature type="binding site" evidence="12">
    <location>
        <position position="188"/>
    </location>
    <ligand>
        <name>[4Fe-4S] cluster</name>
        <dbReference type="ChEBI" id="CHEBI:49883"/>
    </ligand>
</feature>
<keyword evidence="14" id="KW-0540">Nuclease</keyword>
<dbReference type="Gene3D" id="1.10.340.30">
    <property type="entry name" value="Hypothetical protein, domain 2"/>
    <property type="match status" value="1"/>
</dbReference>
<dbReference type="SMART" id="SM00525">
    <property type="entry name" value="FES"/>
    <property type="match status" value="1"/>
</dbReference>
<comment type="similarity">
    <text evidence="1 12">Belongs to the Nth/MutY family.</text>
</comment>
<reference evidence="14 15" key="1">
    <citation type="journal article" date="2016" name="Nat. Commun.">
        <title>Thousands of microbial genomes shed light on interconnected biogeochemical processes in an aquifer system.</title>
        <authorList>
            <person name="Anantharaman K."/>
            <person name="Brown C.T."/>
            <person name="Hug L.A."/>
            <person name="Sharon I."/>
            <person name="Castelle C.J."/>
            <person name="Probst A.J."/>
            <person name="Thomas B.C."/>
            <person name="Singh A."/>
            <person name="Wilkins M.J."/>
            <person name="Karaoz U."/>
            <person name="Brodie E.L."/>
            <person name="Williams K.H."/>
            <person name="Hubbard S.S."/>
            <person name="Banfield J.F."/>
        </authorList>
    </citation>
    <scope>NUCLEOTIDE SEQUENCE [LARGE SCALE GENOMIC DNA]</scope>
</reference>
<keyword evidence="14" id="KW-0255">Endonuclease</keyword>
<evidence type="ECO:0000256" key="12">
    <source>
        <dbReference type="HAMAP-Rule" id="MF_00942"/>
    </source>
</evidence>
<keyword evidence="9 12" id="KW-0234">DNA repair</keyword>
<dbReference type="InterPro" id="IPR000445">
    <property type="entry name" value="HhH_motif"/>
</dbReference>
<dbReference type="CDD" id="cd00056">
    <property type="entry name" value="ENDO3c"/>
    <property type="match status" value="1"/>
</dbReference>
<evidence type="ECO:0000256" key="10">
    <source>
        <dbReference type="ARBA" id="ARBA00023239"/>
    </source>
</evidence>
<evidence type="ECO:0000313" key="14">
    <source>
        <dbReference type="EMBL" id="OGC14437.1"/>
    </source>
</evidence>
<keyword evidence="3 12" id="KW-0479">Metal-binding</keyword>
<comment type="catalytic activity">
    <reaction evidence="12">
        <text>2'-deoxyribonucleotide-(2'-deoxyribose 5'-phosphate)-2'-deoxyribonucleotide-DNA = a 3'-end 2'-deoxyribonucleotide-(2,3-dehydro-2,3-deoxyribose 5'-phosphate)-DNA + a 5'-end 5'-phospho-2'-deoxyribonucleoside-DNA + H(+)</text>
        <dbReference type="Rhea" id="RHEA:66592"/>
        <dbReference type="Rhea" id="RHEA-COMP:13180"/>
        <dbReference type="Rhea" id="RHEA-COMP:16897"/>
        <dbReference type="Rhea" id="RHEA-COMP:17067"/>
        <dbReference type="ChEBI" id="CHEBI:15378"/>
        <dbReference type="ChEBI" id="CHEBI:136412"/>
        <dbReference type="ChEBI" id="CHEBI:157695"/>
        <dbReference type="ChEBI" id="CHEBI:167181"/>
        <dbReference type="EC" id="4.2.99.18"/>
    </reaction>
</comment>
<dbReference type="InterPro" id="IPR003651">
    <property type="entry name" value="Endonuclease3_FeS-loop_motif"/>
</dbReference>
<dbReference type="GO" id="GO:0046872">
    <property type="term" value="F:metal ion binding"/>
    <property type="evidence" value="ECO:0007669"/>
    <property type="project" value="UniProtKB-KW"/>
</dbReference>
<dbReference type="Pfam" id="PF00730">
    <property type="entry name" value="HhH-GPD"/>
    <property type="match status" value="1"/>
</dbReference>
<evidence type="ECO:0000256" key="2">
    <source>
        <dbReference type="ARBA" id="ARBA00022485"/>
    </source>
</evidence>
<dbReference type="PANTHER" id="PTHR10359:SF18">
    <property type="entry name" value="ENDONUCLEASE III"/>
    <property type="match status" value="1"/>
</dbReference>
<dbReference type="InterPro" id="IPR004035">
    <property type="entry name" value="Endouclease-III_FeS-bd_BS"/>
</dbReference>
<dbReference type="GO" id="GO:0140078">
    <property type="term" value="F:class I DNA-(apurinic or apyrimidinic site) endonuclease activity"/>
    <property type="evidence" value="ECO:0007669"/>
    <property type="project" value="UniProtKB-EC"/>
</dbReference>
<dbReference type="GO" id="GO:0019104">
    <property type="term" value="F:DNA N-glycosylase activity"/>
    <property type="evidence" value="ECO:0007669"/>
    <property type="project" value="UniProtKB-UniRule"/>
</dbReference>
<evidence type="ECO:0000259" key="13">
    <source>
        <dbReference type="SMART" id="SM00478"/>
    </source>
</evidence>
<keyword evidence="4 12" id="KW-0227">DNA damage</keyword>
<evidence type="ECO:0000256" key="3">
    <source>
        <dbReference type="ARBA" id="ARBA00022723"/>
    </source>
</evidence>
<evidence type="ECO:0000256" key="6">
    <source>
        <dbReference type="ARBA" id="ARBA00023004"/>
    </source>
</evidence>
<dbReference type="FunFam" id="1.10.340.30:FF:000001">
    <property type="entry name" value="Endonuclease III"/>
    <property type="match status" value="1"/>
</dbReference>
<dbReference type="AlphaFoldDB" id="A0A1F4S222"/>
<dbReference type="PROSITE" id="PS00764">
    <property type="entry name" value="ENDONUCLEASE_III_1"/>
    <property type="match status" value="1"/>
</dbReference>
<dbReference type="GO" id="GO:0006285">
    <property type="term" value="P:base-excision repair, AP site formation"/>
    <property type="evidence" value="ECO:0007669"/>
    <property type="project" value="TreeGrafter"/>
</dbReference>
<keyword evidence="11 12" id="KW-0326">Glycosidase</keyword>
<name>A0A1F4S222_UNCSA</name>
<keyword evidence="6 12" id="KW-0408">Iron</keyword>
<dbReference type="GO" id="GO:0003677">
    <property type="term" value="F:DNA binding"/>
    <property type="evidence" value="ECO:0007669"/>
    <property type="project" value="UniProtKB-UniRule"/>
</dbReference>
<comment type="caution">
    <text evidence="14">The sequence shown here is derived from an EMBL/GenBank/DDBJ whole genome shotgun (WGS) entry which is preliminary data.</text>
</comment>
<comment type="cofactor">
    <cofactor evidence="12">
        <name>[4Fe-4S] cluster</name>
        <dbReference type="ChEBI" id="CHEBI:49883"/>
    </cofactor>
    <text evidence="12">Binds 1 [4Fe-4S] cluster.</text>
</comment>
<dbReference type="SMART" id="SM00478">
    <property type="entry name" value="ENDO3c"/>
    <property type="match status" value="1"/>
</dbReference>
<dbReference type="Gene3D" id="1.10.1670.10">
    <property type="entry name" value="Helix-hairpin-Helix base-excision DNA repair enzymes (C-terminal)"/>
    <property type="match status" value="1"/>
</dbReference>
<protein>
    <recommendedName>
        <fullName evidence="12">Endonuclease III</fullName>
        <ecNumber evidence="12">4.2.99.18</ecNumber>
    </recommendedName>
    <alternativeName>
        <fullName evidence="12">DNA-(apurinic or apyrimidinic site) lyase</fullName>
    </alternativeName>
</protein>
<feature type="binding site" evidence="12">
    <location>
        <position position="195"/>
    </location>
    <ligand>
        <name>[4Fe-4S] cluster</name>
        <dbReference type="ChEBI" id="CHEBI:49883"/>
    </ligand>
</feature>
<proteinExistence type="inferred from homology"/>
<keyword evidence="10 12" id="KW-0456">Lyase</keyword>
<dbReference type="InterPro" id="IPR005759">
    <property type="entry name" value="Nth"/>
</dbReference>
<dbReference type="EC" id="4.2.99.18" evidence="12"/>
<comment type="function">
    <text evidence="12">DNA repair enzyme that has both DNA N-glycosylase activity and AP-lyase activity. The DNA N-glycosylase activity releases various damaged pyrimidines from DNA by cleaving the N-glycosidic bond, leaving an AP (apurinic/apyrimidinic) site. The AP-lyase activity cleaves the phosphodiester bond 3' to the AP site by a beta-elimination, leaving a 3'-terminal unsaturated sugar and a product with a terminal 5'-phosphate.</text>
</comment>
<accession>A0A1F4S222</accession>
<evidence type="ECO:0000256" key="1">
    <source>
        <dbReference type="ARBA" id="ARBA00008343"/>
    </source>
</evidence>
<dbReference type="SUPFAM" id="SSF48150">
    <property type="entry name" value="DNA-glycosylase"/>
    <property type="match status" value="1"/>
</dbReference>
<evidence type="ECO:0000256" key="11">
    <source>
        <dbReference type="ARBA" id="ARBA00023295"/>
    </source>
</evidence>
<keyword evidence="5 12" id="KW-0378">Hydrolase</keyword>
<evidence type="ECO:0000256" key="8">
    <source>
        <dbReference type="ARBA" id="ARBA00023125"/>
    </source>
</evidence>
<evidence type="ECO:0000313" key="15">
    <source>
        <dbReference type="Proteomes" id="UP000177905"/>
    </source>
</evidence>
<gene>
    <name evidence="12" type="primary">nth</name>
    <name evidence="14" type="ORF">A2290_08430</name>
</gene>
<evidence type="ECO:0000256" key="5">
    <source>
        <dbReference type="ARBA" id="ARBA00022801"/>
    </source>
</evidence>
<dbReference type="Proteomes" id="UP000177905">
    <property type="component" value="Unassembled WGS sequence"/>
</dbReference>